<name>A0AAV4N9R9_CAEEX</name>
<reference evidence="1 2" key="1">
    <citation type="submission" date="2021-06" db="EMBL/GenBank/DDBJ databases">
        <title>Caerostris extrusa draft genome.</title>
        <authorList>
            <person name="Kono N."/>
            <person name="Arakawa K."/>
        </authorList>
    </citation>
    <scope>NUCLEOTIDE SEQUENCE [LARGE SCALE GENOMIC DNA]</scope>
</reference>
<keyword evidence="2" id="KW-1185">Reference proteome</keyword>
<sequence length="114" mass="13145">MVVFVPNAFKQDQFAVIFVFGCRRIKNGKHTSENENVYEETCLSKITVVELCSNFRAGRDSSQDLVDLGGHAQPIQTTTNRQLIMRLELNVAYPFVHFQKVLDINLCKLQRIIW</sequence>
<dbReference type="AlphaFoldDB" id="A0AAV4N9R9"/>
<accession>A0AAV4N9R9</accession>
<evidence type="ECO:0000313" key="1">
    <source>
        <dbReference type="EMBL" id="GIX81271.1"/>
    </source>
</evidence>
<comment type="caution">
    <text evidence="1">The sequence shown here is derived from an EMBL/GenBank/DDBJ whole genome shotgun (WGS) entry which is preliminary data.</text>
</comment>
<proteinExistence type="predicted"/>
<dbReference type="Proteomes" id="UP001054945">
    <property type="component" value="Unassembled WGS sequence"/>
</dbReference>
<gene>
    <name evidence="1" type="ORF">CEXT_780441</name>
</gene>
<evidence type="ECO:0000313" key="2">
    <source>
        <dbReference type="Proteomes" id="UP001054945"/>
    </source>
</evidence>
<protein>
    <submittedName>
        <fullName evidence="1">Uncharacterized protein</fullName>
    </submittedName>
</protein>
<dbReference type="EMBL" id="BPLR01003111">
    <property type="protein sequence ID" value="GIX81271.1"/>
    <property type="molecule type" value="Genomic_DNA"/>
</dbReference>
<organism evidence="1 2">
    <name type="scientific">Caerostris extrusa</name>
    <name type="common">Bark spider</name>
    <name type="synonym">Caerostris bankana</name>
    <dbReference type="NCBI Taxonomy" id="172846"/>
    <lineage>
        <taxon>Eukaryota</taxon>
        <taxon>Metazoa</taxon>
        <taxon>Ecdysozoa</taxon>
        <taxon>Arthropoda</taxon>
        <taxon>Chelicerata</taxon>
        <taxon>Arachnida</taxon>
        <taxon>Araneae</taxon>
        <taxon>Araneomorphae</taxon>
        <taxon>Entelegynae</taxon>
        <taxon>Araneoidea</taxon>
        <taxon>Araneidae</taxon>
        <taxon>Caerostris</taxon>
    </lineage>
</organism>